<evidence type="ECO:0000313" key="8">
    <source>
        <dbReference type="Proteomes" id="UP000032737"/>
    </source>
</evidence>
<dbReference type="InterPro" id="IPR008927">
    <property type="entry name" value="6-PGluconate_DH-like_C_sf"/>
</dbReference>
<protein>
    <submittedName>
        <fullName evidence="7">2-hydroxy-3-oxopropionate reductase</fullName>
        <ecNumber evidence="7">1.1.1.60</ecNumber>
    </submittedName>
</protein>
<dbReference type="STRING" id="61635.BN85309600"/>
<dbReference type="InterPro" id="IPR036291">
    <property type="entry name" value="NAD(P)-bd_dom_sf"/>
</dbReference>
<evidence type="ECO:0000256" key="4">
    <source>
        <dbReference type="PIRSR" id="PIRSR000103-1"/>
    </source>
</evidence>
<name>U4KNX1_9MOLU</name>
<dbReference type="Gene3D" id="3.40.50.720">
    <property type="entry name" value="NAD(P)-binding Rossmann-like Domain"/>
    <property type="match status" value="1"/>
</dbReference>
<evidence type="ECO:0000259" key="6">
    <source>
        <dbReference type="Pfam" id="PF14833"/>
    </source>
</evidence>
<dbReference type="InterPro" id="IPR013328">
    <property type="entry name" value="6PGD_dom2"/>
</dbReference>
<dbReference type="GO" id="GO:0050661">
    <property type="term" value="F:NADP binding"/>
    <property type="evidence" value="ECO:0007669"/>
    <property type="project" value="InterPro"/>
</dbReference>
<dbReference type="KEGG" id="abra:BN85309600"/>
<organism evidence="7 8">
    <name type="scientific">Acholeplasma brassicae</name>
    <dbReference type="NCBI Taxonomy" id="61635"/>
    <lineage>
        <taxon>Bacteria</taxon>
        <taxon>Bacillati</taxon>
        <taxon>Mycoplasmatota</taxon>
        <taxon>Mollicutes</taxon>
        <taxon>Acholeplasmatales</taxon>
        <taxon>Acholeplasmataceae</taxon>
        <taxon>Acholeplasma</taxon>
    </lineage>
</organism>
<dbReference type="SUPFAM" id="SSF51735">
    <property type="entry name" value="NAD(P)-binding Rossmann-fold domains"/>
    <property type="match status" value="1"/>
</dbReference>
<dbReference type="Proteomes" id="UP000032737">
    <property type="component" value="Chromosome"/>
</dbReference>
<dbReference type="RefSeq" id="WP_030004843.1">
    <property type="nucleotide sequence ID" value="NC_022549.1"/>
</dbReference>
<dbReference type="EC" id="1.1.1.60" evidence="7"/>
<evidence type="ECO:0000256" key="3">
    <source>
        <dbReference type="ARBA" id="ARBA00023027"/>
    </source>
</evidence>
<evidence type="ECO:0000256" key="1">
    <source>
        <dbReference type="ARBA" id="ARBA00009080"/>
    </source>
</evidence>
<reference evidence="7 8" key="1">
    <citation type="journal article" date="2013" name="J. Mol. Microbiol. Biotechnol.">
        <title>Analysis of the Complete Genomes of Acholeplasma brassicae , A. palmae and A. laidlawii and Their Comparison to the Obligate Parasites from ' Candidatus Phytoplasma'.</title>
        <authorList>
            <person name="Kube M."/>
            <person name="Siewert C."/>
            <person name="Migdoll A.M."/>
            <person name="Duduk B."/>
            <person name="Holz S."/>
            <person name="Rabus R."/>
            <person name="Seemuller E."/>
            <person name="Mitrovic J."/>
            <person name="Muller I."/>
            <person name="Buttner C."/>
            <person name="Reinhardt R."/>
        </authorList>
    </citation>
    <scope>NUCLEOTIDE SEQUENCE [LARGE SCALE GENOMIC DNA]</scope>
    <source>
        <strain evidence="8">0502</strain>
    </source>
</reference>
<feature type="active site" evidence="4">
    <location>
        <position position="166"/>
    </location>
</feature>
<accession>U4KNX1</accession>
<sequence>MKIAFIGSGVMGYPMITHLINAGHELTVYNRSKEKTKGLETKATIANNLISAVKDAQVVFSIVGYPTDVKEIYETIIPNVKKGTILVDMTTSSPTLAINLAKKAEAYELSMFDAPVTGGDLGAKNQTLSIMVGGDKNAFDVVLPLLTVLGKTITYMGKSGSGQHMKLSNQITIAGNIAGIAEGLTYARVQGLDLNSAYQVITNGSASSWQAVNNGLKMIKDDYTPGFYIKHFLKDLNLAIEEKKDLDLPILTTVRNIYDQLSKDYYDEGTQAIIAYYLKKQI</sequence>
<gene>
    <name evidence="7" type="primary">glxR</name>
    <name evidence="7" type="ORF">BN85309600</name>
</gene>
<dbReference type="InterPro" id="IPR015815">
    <property type="entry name" value="HIBADH-related"/>
</dbReference>
<dbReference type="Gene3D" id="1.10.1040.10">
    <property type="entry name" value="N-(1-d-carboxylethyl)-l-norvaline Dehydrogenase, domain 2"/>
    <property type="match status" value="1"/>
</dbReference>
<dbReference type="Pfam" id="PF14833">
    <property type="entry name" value="NAD_binding_11"/>
    <property type="match status" value="1"/>
</dbReference>
<dbReference type="Pfam" id="PF03446">
    <property type="entry name" value="NAD_binding_2"/>
    <property type="match status" value="1"/>
</dbReference>
<evidence type="ECO:0000259" key="5">
    <source>
        <dbReference type="Pfam" id="PF03446"/>
    </source>
</evidence>
<keyword evidence="3" id="KW-0520">NAD</keyword>
<feature type="domain" description="3-hydroxyisobutyrate dehydrogenase-like NAD-binding" evidence="6">
    <location>
        <begin position="160"/>
        <end position="276"/>
    </location>
</feature>
<dbReference type="PANTHER" id="PTHR43060">
    <property type="entry name" value="3-HYDROXYISOBUTYRATE DEHYDROGENASE-LIKE 1, MITOCHONDRIAL-RELATED"/>
    <property type="match status" value="1"/>
</dbReference>
<proteinExistence type="inferred from homology"/>
<evidence type="ECO:0000313" key="7">
    <source>
        <dbReference type="EMBL" id="CCV65981.1"/>
    </source>
</evidence>
<dbReference type="EMBL" id="FO681348">
    <property type="protein sequence ID" value="CCV65981.1"/>
    <property type="molecule type" value="Genomic_DNA"/>
</dbReference>
<keyword evidence="2 7" id="KW-0560">Oxidoreductase</keyword>
<dbReference type="InterPro" id="IPR006115">
    <property type="entry name" value="6PGDH_NADP-bd"/>
</dbReference>
<feature type="domain" description="6-phosphogluconate dehydrogenase NADP-binding" evidence="5">
    <location>
        <begin position="2"/>
        <end position="157"/>
    </location>
</feature>
<dbReference type="OrthoDB" id="9786703at2"/>
<dbReference type="HOGENOM" id="CLU_035117_1_0_14"/>
<evidence type="ECO:0000256" key="2">
    <source>
        <dbReference type="ARBA" id="ARBA00023002"/>
    </source>
</evidence>
<dbReference type="AlphaFoldDB" id="U4KNX1"/>
<dbReference type="PIRSF" id="PIRSF000103">
    <property type="entry name" value="HIBADH"/>
    <property type="match status" value="1"/>
</dbReference>
<dbReference type="InterPro" id="IPR029154">
    <property type="entry name" value="HIBADH-like_NADP-bd"/>
</dbReference>
<dbReference type="PANTHER" id="PTHR43060:SF15">
    <property type="entry name" value="3-HYDROXYISOBUTYRATE DEHYDROGENASE-LIKE 1, MITOCHONDRIAL-RELATED"/>
    <property type="match status" value="1"/>
</dbReference>
<keyword evidence="8" id="KW-1185">Reference proteome</keyword>
<dbReference type="SUPFAM" id="SSF48179">
    <property type="entry name" value="6-phosphogluconate dehydrogenase C-terminal domain-like"/>
    <property type="match status" value="1"/>
</dbReference>
<dbReference type="GO" id="GO:0008679">
    <property type="term" value="F:2-hydroxy-3-oxopropionate reductase activity"/>
    <property type="evidence" value="ECO:0007669"/>
    <property type="project" value="UniProtKB-EC"/>
</dbReference>
<dbReference type="GO" id="GO:0051287">
    <property type="term" value="F:NAD binding"/>
    <property type="evidence" value="ECO:0007669"/>
    <property type="project" value="InterPro"/>
</dbReference>
<comment type="similarity">
    <text evidence="1">Belongs to the HIBADH-related family.</text>
</comment>